<accession>A0A8K0CFD1</accession>
<dbReference type="AlphaFoldDB" id="A0A8K0CFD1"/>
<feature type="coiled-coil region" evidence="3">
    <location>
        <begin position="42"/>
        <end position="69"/>
    </location>
</feature>
<protein>
    <recommendedName>
        <fullName evidence="6">Retinol dehydrogenase 11</fullName>
    </recommendedName>
</protein>
<reference evidence="4" key="1">
    <citation type="submission" date="2019-08" db="EMBL/GenBank/DDBJ databases">
        <title>The genome of the North American firefly Photinus pyralis.</title>
        <authorList>
            <consortium name="Photinus pyralis genome working group"/>
            <person name="Fallon T.R."/>
            <person name="Sander Lower S.E."/>
            <person name="Weng J.-K."/>
        </authorList>
    </citation>
    <scope>NUCLEOTIDE SEQUENCE</scope>
    <source>
        <strain evidence="4">TRF0915ILg1</strain>
        <tissue evidence="4">Whole body</tissue>
    </source>
</reference>
<dbReference type="InterPro" id="IPR002347">
    <property type="entry name" value="SDR_fam"/>
</dbReference>
<dbReference type="Pfam" id="PF00106">
    <property type="entry name" value="adh_short"/>
    <property type="match status" value="1"/>
</dbReference>
<dbReference type="PRINTS" id="PR00081">
    <property type="entry name" value="GDHRDH"/>
</dbReference>
<gene>
    <name evidence="4" type="ORF">ILUMI_21589</name>
</gene>
<evidence type="ECO:0000256" key="2">
    <source>
        <dbReference type="RuleBase" id="RU000363"/>
    </source>
</evidence>
<comment type="caution">
    <text evidence="4">The sequence shown here is derived from an EMBL/GenBank/DDBJ whole genome shotgun (WGS) entry which is preliminary data.</text>
</comment>
<dbReference type="InterPro" id="IPR036291">
    <property type="entry name" value="NAD(P)-bd_dom_sf"/>
</dbReference>
<comment type="similarity">
    <text evidence="2">Belongs to the short-chain dehydrogenases/reductases (SDR) family.</text>
</comment>
<dbReference type="PANTHER" id="PTHR43157">
    <property type="entry name" value="PHOSPHATIDYLINOSITOL-GLYCAN BIOSYNTHESIS CLASS F PROTEIN-RELATED"/>
    <property type="match status" value="1"/>
</dbReference>
<dbReference type="SUPFAM" id="SSF51735">
    <property type="entry name" value="NAD(P)-binding Rossmann-fold domains"/>
    <property type="match status" value="1"/>
</dbReference>
<evidence type="ECO:0000256" key="3">
    <source>
        <dbReference type="SAM" id="Coils"/>
    </source>
</evidence>
<dbReference type="EMBL" id="VTPC01090155">
    <property type="protein sequence ID" value="KAF2884586.1"/>
    <property type="molecule type" value="Genomic_DNA"/>
</dbReference>
<sequence>MVWDAVCTSTARLDGKTVIVTGSNTGIGKITVKDFYKRGGRVLMACRNLEKAKEAAEDIKKECEGLQNLGTIVVIKLDLSSLKSIRDCAEHLLETEQHIDILVNNAGVMFCPESRTEDGFEMQIGTNHLGHFLFTLLLLPRMIKSAPARIVNVSSVGHSFLRGPMNLDDLNWEQRSYSTTQAYFQSKLANVLFTKELARRLKEANIDGVTTYSLHPGNINTDLQRHVDDSFFRGMSWIMNMFRPFLKTPVQGAQTTIYCSVDENASKETGLYYAECKVKQPSSKANNVEDAKKLWDLSLKMVGLPQDYNPFVAM</sequence>
<dbReference type="PANTHER" id="PTHR43157:SF73">
    <property type="entry name" value="WW DOMAIN-CONTAINING OXIDOREDUCTASE-LIKE PROTEIN"/>
    <property type="match status" value="1"/>
</dbReference>
<evidence type="ECO:0000256" key="1">
    <source>
        <dbReference type="ARBA" id="ARBA00023002"/>
    </source>
</evidence>
<name>A0A8K0CFD1_IGNLU</name>
<evidence type="ECO:0000313" key="4">
    <source>
        <dbReference type="EMBL" id="KAF2884586.1"/>
    </source>
</evidence>
<dbReference type="Gene3D" id="3.40.50.720">
    <property type="entry name" value="NAD(P)-binding Rossmann-like Domain"/>
    <property type="match status" value="1"/>
</dbReference>
<dbReference type="Proteomes" id="UP000801492">
    <property type="component" value="Unassembled WGS sequence"/>
</dbReference>
<keyword evidence="5" id="KW-1185">Reference proteome</keyword>
<evidence type="ECO:0000313" key="5">
    <source>
        <dbReference type="Proteomes" id="UP000801492"/>
    </source>
</evidence>
<dbReference type="PRINTS" id="PR00080">
    <property type="entry name" value="SDRFAMILY"/>
</dbReference>
<dbReference type="OrthoDB" id="191139at2759"/>
<evidence type="ECO:0008006" key="6">
    <source>
        <dbReference type="Google" id="ProtNLM"/>
    </source>
</evidence>
<keyword evidence="1" id="KW-0560">Oxidoreductase</keyword>
<dbReference type="GO" id="GO:0016491">
    <property type="term" value="F:oxidoreductase activity"/>
    <property type="evidence" value="ECO:0007669"/>
    <property type="project" value="UniProtKB-KW"/>
</dbReference>
<organism evidence="4 5">
    <name type="scientific">Ignelater luminosus</name>
    <name type="common">Cucubano</name>
    <name type="synonym">Pyrophorus luminosus</name>
    <dbReference type="NCBI Taxonomy" id="2038154"/>
    <lineage>
        <taxon>Eukaryota</taxon>
        <taxon>Metazoa</taxon>
        <taxon>Ecdysozoa</taxon>
        <taxon>Arthropoda</taxon>
        <taxon>Hexapoda</taxon>
        <taxon>Insecta</taxon>
        <taxon>Pterygota</taxon>
        <taxon>Neoptera</taxon>
        <taxon>Endopterygota</taxon>
        <taxon>Coleoptera</taxon>
        <taxon>Polyphaga</taxon>
        <taxon>Elateriformia</taxon>
        <taxon>Elateroidea</taxon>
        <taxon>Elateridae</taxon>
        <taxon>Agrypninae</taxon>
        <taxon>Pyrophorini</taxon>
        <taxon>Ignelater</taxon>
    </lineage>
</organism>
<keyword evidence="3" id="KW-0175">Coiled coil</keyword>
<proteinExistence type="inferred from homology"/>